<feature type="domain" description="Glucan-binding protein C/Surface antigen I/II V-domain" evidence="4">
    <location>
        <begin position="154"/>
        <end position="429"/>
    </location>
</feature>
<dbReference type="Proteomes" id="UP000000954">
    <property type="component" value="Chromosome"/>
</dbReference>
<dbReference type="EMBL" id="CP001682">
    <property type="protein sequence ID" value="ACU93901.1"/>
    <property type="molecule type" value="Genomic_DNA"/>
</dbReference>
<evidence type="ECO:0000256" key="3">
    <source>
        <dbReference type="SAM" id="SignalP"/>
    </source>
</evidence>
<dbReference type="RefSeq" id="WP_012802590.1">
    <property type="nucleotide sequence ID" value="NC_013170.1"/>
</dbReference>
<dbReference type="OrthoDB" id="2237794at2"/>
<dbReference type="HOGENOM" id="CLU_021143_0_0_11"/>
<evidence type="ECO:0000259" key="5">
    <source>
        <dbReference type="Pfam" id="PF18652"/>
    </source>
</evidence>
<dbReference type="Pfam" id="PF18652">
    <property type="entry name" value="Adhesin_P1_N"/>
    <property type="match status" value="1"/>
</dbReference>
<dbReference type="Gene3D" id="2.60.530.10">
    <property type="entry name" value="Major cell-surface adhesin PAc"/>
    <property type="match status" value="1"/>
</dbReference>
<feature type="signal peptide" evidence="3">
    <location>
        <begin position="1"/>
        <end position="31"/>
    </location>
</feature>
<evidence type="ECO:0000313" key="7">
    <source>
        <dbReference type="Proteomes" id="UP000000954"/>
    </source>
</evidence>
<feature type="domain" description="Antigen I/II N-terminal" evidence="5">
    <location>
        <begin position="32"/>
        <end position="139"/>
    </location>
</feature>
<dbReference type="Pfam" id="PF08363">
    <property type="entry name" value="GbpC"/>
    <property type="match status" value="1"/>
</dbReference>
<gene>
    <name evidence="6" type="ordered locus">Ccur_01700</name>
</gene>
<keyword evidence="7" id="KW-1185">Reference proteome</keyword>
<evidence type="ECO:0000256" key="2">
    <source>
        <dbReference type="SAM" id="MobiDB-lite"/>
    </source>
</evidence>
<evidence type="ECO:0000256" key="1">
    <source>
        <dbReference type="SAM" id="Coils"/>
    </source>
</evidence>
<feature type="compositionally biased region" description="Polar residues" evidence="2">
    <location>
        <begin position="372"/>
        <end position="390"/>
    </location>
</feature>
<dbReference type="STRING" id="469378.Ccur_01700"/>
<dbReference type="eggNOG" id="COG3087">
    <property type="taxonomic scope" value="Bacteria"/>
</dbReference>
<name>C7MLU5_CRYCD</name>
<accession>C7MLU5</accession>
<dbReference type="AlphaFoldDB" id="C7MLU5"/>
<organism evidence="6 7">
    <name type="scientific">Cryptobacterium curtum (strain ATCC 700683 / DSM 15641 / CCUG 43107 / 12-3)</name>
    <dbReference type="NCBI Taxonomy" id="469378"/>
    <lineage>
        <taxon>Bacteria</taxon>
        <taxon>Bacillati</taxon>
        <taxon>Actinomycetota</taxon>
        <taxon>Coriobacteriia</taxon>
        <taxon>Eggerthellales</taxon>
        <taxon>Eggerthellaceae</taxon>
        <taxon>Cryptobacterium</taxon>
    </lineage>
</organism>
<keyword evidence="3" id="KW-0732">Signal</keyword>
<feature type="region of interest" description="Disordered" evidence="2">
    <location>
        <begin position="360"/>
        <end position="390"/>
    </location>
</feature>
<evidence type="ECO:0000313" key="6">
    <source>
        <dbReference type="EMBL" id="ACU93901.1"/>
    </source>
</evidence>
<protein>
    <submittedName>
        <fullName evidence="6">Glucan-binding protein C</fullName>
    </submittedName>
</protein>
<dbReference type="Gene3D" id="2.60.40.740">
    <property type="match status" value="1"/>
</dbReference>
<dbReference type="KEGG" id="ccu:Ccur_01700"/>
<feature type="chain" id="PRO_5039469295" evidence="3">
    <location>
        <begin position="32"/>
        <end position="653"/>
    </location>
</feature>
<dbReference type="SUPFAM" id="SSF74914">
    <property type="entry name" value="V-region of surface antigen I/II (SA I/II, PAC)"/>
    <property type="match status" value="1"/>
</dbReference>
<dbReference type="InterPro" id="IPR036234">
    <property type="entry name" value="SA_I/II_PAC_V_sf"/>
</dbReference>
<reference evidence="6 7" key="1">
    <citation type="journal article" date="2009" name="Stand. Genomic Sci.">
        <title>Complete genome sequence of Cryptobacterium curtum type strain (12-3).</title>
        <authorList>
            <person name="Mavrommatis K."/>
            <person name="Pukall R."/>
            <person name="Rohde C."/>
            <person name="Chen F."/>
            <person name="Sims D."/>
            <person name="Brettin T."/>
            <person name="Kuske C."/>
            <person name="Detter J.C."/>
            <person name="Han C."/>
            <person name="Lapidus A."/>
            <person name="Copeland A."/>
            <person name="Glavina Del Rio T."/>
            <person name="Nolan M."/>
            <person name="Lucas S."/>
            <person name="Tice H."/>
            <person name="Cheng J.F."/>
            <person name="Bruce D."/>
            <person name="Goodwin L."/>
            <person name="Pitluck S."/>
            <person name="Ovchinnikova G."/>
            <person name="Pati A."/>
            <person name="Ivanova N."/>
            <person name="Chen A."/>
            <person name="Palaniappan K."/>
            <person name="Chain P."/>
            <person name="D'haeseleer P."/>
            <person name="Goker M."/>
            <person name="Bristow J."/>
            <person name="Eisen J.A."/>
            <person name="Markowitz V."/>
            <person name="Hugenholtz P."/>
            <person name="Rohde M."/>
            <person name="Klenk H.P."/>
            <person name="Kyrpides N.C."/>
        </authorList>
    </citation>
    <scope>NUCLEOTIDE SEQUENCE [LARGE SCALE GENOMIC DNA]</scope>
    <source>
        <strain evidence="7">ATCC 700683 / DSM 15641 / 12-3</strain>
    </source>
</reference>
<dbReference type="InterPro" id="IPR013574">
    <property type="entry name" value="Glucan-bd_C/Surface_Ag-I/II_V"/>
</dbReference>
<evidence type="ECO:0000259" key="4">
    <source>
        <dbReference type="Pfam" id="PF08363"/>
    </source>
</evidence>
<feature type="coiled-coil region" evidence="1">
    <location>
        <begin position="87"/>
        <end position="156"/>
    </location>
</feature>
<keyword evidence="1" id="KW-0175">Coiled coil</keyword>
<dbReference type="InterPro" id="IPR041324">
    <property type="entry name" value="AgI/II_N"/>
</dbReference>
<proteinExistence type="predicted"/>
<sequence length="653" mass="71197">MQRSLFQRTGAIALSLLIAVALLPISPQQAAAVDPEKGIEVAVDSSSLDAAVTAAKADGVTVTQDADVDKGSATSQAELDAKKAEITEDYNSQIEALKAAAQEARQKLAEYATKKAAYDTALAQYNTDKAQYDSDLAQYNTDLAAYNAAMEELERKKNEDGYMKEPASQSLTFQSEPNATMSFPNGDQTYTQSEWKTYFDNNISSQLGSNPAYGANDFNYINSVANADETRVILHKDQPLKVQYTNLQNSYFNGKKISKVEYTYTLKNTGLPGVNSMPALIEKDPTVTLWYLNFYGEADINMKVKFYDEDGNVIDPTGALLNFSSLNHGIGTSSTPKVDGQDTVEKVRSFNGEFIEISGSSITKQPDGGAYASNNNEQKSAGSRFNTSEWDSDTNSNAWYGAIVGKVTNPEININIGASKRGVVWFALNSKIKAIAAPPKPVEPTPPTPPTEPVKPVITASYHYDVLYVKPQVEKKVLDQDNKDIDTNTVKTGSIVKFELTTTPFPAGHETIDSVIFRDTLPEGYELDLEATKSASPDYDVEYDETSRNLVFTGKDALITQINADRTKEAAVPAPMVVGKVTKEGTTYENQFDLDINHTYSVKSNTVKVSTPEKPSVSPKTGDDTVLIPITLMVLSAAALGARRVITRKNQSF</sequence>